<keyword evidence="1" id="KW-0472">Membrane</keyword>
<name>A0A4R5L1U4_9MICC</name>
<proteinExistence type="predicted"/>
<sequence length="67" mass="7503">MTGAPWPLRPGRYWPVLLLDISAVTVLLVLALALPAGPWWWILVALWTGVAVLRALNEHQSRARDHP</sequence>
<dbReference type="Proteomes" id="UP000295511">
    <property type="component" value="Unassembled WGS sequence"/>
</dbReference>
<keyword evidence="1" id="KW-1133">Transmembrane helix</keyword>
<keyword evidence="1" id="KW-0812">Transmembrane</keyword>
<gene>
    <name evidence="2" type="ORF">E1809_02330</name>
</gene>
<evidence type="ECO:0000256" key="1">
    <source>
        <dbReference type="SAM" id="Phobius"/>
    </source>
</evidence>
<keyword evidence="3" id="KW-1185">Reference proteome</keyword>
<dbReference type="OrthoDB" id="4965823at2"/>
<feature type="transmembrane region" description="Helical" evidence="1">
    <location>
        <begin position="39"/>
        <end position="56"/>
    </location>
</feature>
<dbReference type="AlphaFoldDB" id="A0A4R5L1U4"/>
<feature type="transmembrane region" description="Helical" evidence="1">
    <location>
        <begin position="12"/>
        <end position="33"/>
    </location>
</feature>
<comment type="caution">
    <text evidence="2">The sequence shown here is derived from an EMBL/GenBank/DDBJ whole genome shotgun (WGS) entry which is preliminary data.</text>
</comment>
<dbReference type="RefSeq" id="WP_133202622.1">
    <property type="nucleotide sequence ID" value="NZ_SMRU01000002.1"/>
</dbReference>
<organism evidence="2 3">
    <name type="scientific">Arthrobacter terricola</name>
    <dbReference type="NCBI Taxonomy" id="2547396"/>
    <lineage>
        <taxon>Bacteria</taxon>
        <taxon>Bacillati</taxon>
        <taxon>Actinomycetota</taxon>
        <taxon>Actinomycetes</taxon>
        <taxon>Micrococcales</taxon>
        <taxon>Micrococcaceae</taxon>
        <taxon>Arthrobacter</taxon>
    </lineage>
</organism>
<accession>A0A4R5L1U4</accession>
<dbReference type="EMBL" id="SMRU01000002">
    <property type="protein sequence ID" value="TDG01361.1"/>
    <property type="molecule type" value="Genomic_DNA"/>
</dbReference>
<evidence type="ECO:0000313" key="2">
    <source>
        <dbReference type="EMBL" id="TDG01361.1"/>
    </source>
</evidence>
<protein>
    <submittedName>
        <fullName evidence="2">Uncharacterized protein</fullName>
    </submittedName>
</protein>
<evidence type="ECO:0000313" key="3">
    <source>
        <dbReference type="Proteomes" id="UP000295511"/>
    </source>
</evidence>
<reference evidence="2 3" key="1">
    <citation type="submission" date="2019-03" db="EMBL/GenBank/DDBJ databases">
        <title>Whole genome sequence of Arthrobacter sp JH1-1.</title>
        <authorList>
            <person name="Trinh H.N."/>
        </authorList>
    </citation>
    <scope>NUCLEOTIDE SEQUENCE [LARGE SCALE GENOMIC DNA]</scope>
    <source>
        <strain evidence="2 3">JH1-1</strain>
    </source>
</reference>